<reference evidence="1" key="1">
    <citation type="submission" date="2018-02" db="EMBL/GenBank/DDBJ databases">
        <title>Rhizophora mucronata_Transcriptome.</title>
        <authorList>
            <person name="Meera S.P."/>
            <person name="Sreeshan A."/>
            <person name="Augustine A."/>
        </authorList>
    </citation>
    <scope>NUCLEOTIDE SEQUENCE</scope>
    <source>
        <tissue evidence="1">Leaf</tissue>
    </source>
</reference>
<sequence>MNMMPSTTYASLSLSL</sequence>
<dbReference type="AlphaFoldDB" id="A0A2P2IP98"/>
<organism evidence="1">
    <name type="scientific">Rhizophora mucronata</name>
    <name type="common">Asiatic mangrove</name>
    <dbReference type="NCBI Taxonomy" id="61149"/>
    <lineage>
        <taxon>Eukaryota</taxon>
        <taxon>Viridiplantae</taxon>
        <taxon>Streptophyta</taxon>
        <taxon>Embryophyta</taxon>
        <taxon>Tracheophyta</taxon>
        <taxon>Spermatophyta</taxon>
        <taxon>Magnoliopsida</taxon>
        <taxon>eudicotyledons</taxon>
        <taxon>Gunneridae</taxon>
        <taxon>Pentapetalae</taxon>
        <taxon>rosids</taxon>
        <taxon>fabids</taxon>
        <taxon>Malpighiales</taxon>
        <taxon>Rhizophoraceae</taxon>
        <taxon>Rhizophora</taxon>
    </lineage>
</organism>
<protein>
    <submittedName>
        <fullName evidence="1">Uncharacterized protein</fullName>
    </submittedName>
</protein>
<dbReference type="EMBL" id="GGEC01002553">
    <property type="protein sequence ID" value="MBW83036.1"/>
    <property type="molecule type" value="Transcribed_RNA"/>
</dbReference>
<accession>A0A2P2IP98</accession>
<evidence type="ECO:0000313" key="1">
    <source>
        <dbReference type="EMBL" id="MBW83036.1"/>
    </source>
</evidence>
<proteinExistence type="predicted"/>
<name>A0A2P2IP98_RHIMU</name>